<evidence type="ECO:0000313" key="2">
    <source>
        <dbReference type="EMBL" id="MEN3929548.1"/>
    </source>
</evidence>
<accession>A0ABV0BEZ8</accession>
<name>A0ABV0BEZ8_9HYPH</name>
<feature type="transmembrane region" description="Helical" evidence="1">
    <location>
        <begin position="102"/>
        <end position="122"/>
    </location>
</feature>
<dbReference type="EMBL" id="JBBYXI010000001">
    <property type="protein sequence ID" value="MEN3929548.1"/>
    <property type="molecule type" value="Genomic_DNA"/>
</dbReference>
<dbReference type="Proteomes" id="UP001418637">
    <property type="component" value="Unassembled WGS sequence"/>
</dbReference>
<evidence type="ECO:0000313" key="3">
    <source>
        <dbReference type="Proteomes" id="UP001418637"/>
    </source>
</evidence>
<keyword evidence="1" id="KW-1133">Transmembrane helix</keyword>
<feature type="transmembrane region" description="Helical" evidence="1">
    <location>
        <begin position="134"/>
        <end position="152"/>
    </location>
</feature>
<feature type="transmembrane region" description="Helical" evidence="1">
    <location>
        <begin position="219"/>
        <end position="243"/>
    </location>
</feature>
<feature type="transmembrane region" description="Helical" evidence="1">
    <location>
        <begin position="291"/>
        <end position="309"/>
    </location>
</feature>
<evidence type="ECO:0000256" key="1">
    <source>
        <dbReference type="SAM" id="Phobius"/>
    </source>
</evidence>
<sequence length="358" mass="40605">MKQNKAELLAAESADWFHRGLISAETAQNLAQQYDGQNTGFFAILGRWLGIFAVILLASAVMFMMIDHDNTLITGSVILVMGIGCWIAGIKTVTSRTHPLPITGSAIITVSFLFLFAALTAFCLEYSEEHTERYFYLLMFVIAFSAALTAYVYKLRWPLFLSILLVFQAVGASGWYGGRGSYYFDIAHPPSMALTAFIVILIGLYHRRQEDRVFDRFSGFGRIMIILGLVYLNCSLWFLSLGWYDNTHLLSDDNDETIRALRYVLRFFWLMIFTGAAIGQLIVGAYLKDRIFTGFGIVFLSINLYTQFFERCWDKLSAASFFMIVGASGLLLGYLFERLYLREKRRASEDLPTNEVAL</sequence>
<keyword evidence="1" id="KW-0472">Membrane</keyword>
<feature type="transmembrane region" description="Helical" evidence="1">
    <location>
        <begin position="190"/>
        <end position="207"/>
    </location>
</feature>
<protein>
    <recommendedName>
        <fullName evidence="4">DUF2157 domain-containing protein</fullName>
    </recommendedName>
</protein>
<evidence type="ECO:0008006" key="4">
    <source>
        <dbReference type="Google" id="ProtNLM"/>
    </source>
</evidence>
<keyword evidence="1" id="KW-0812">Transmembrane</keyword>
<feature type="transmembrane region" description="Helical" evidence="1">
    <location>
        <begin position="315"/>
        <end position="336"/>
    </location>
</feature>
<proteinExistence type="predicted"/>
<comment type="caution">
    <text evidence="2">The sequence shown here is derived from an EMBL/GenBank/DDBJ whole genome shotgun (WGS) entry which is preliminary data.</text>
</comment>
<keyword evidence="3" id="KW-1185">Reference proteome</keyword>
<feature type="transmembrane region" description="Helical" evidence="1">
    <location>
        <begin position="263"/>
        <end position="284"/>
    </location>
</feature>
<gene>
    <name evidence="2" type="ORF">WJT86_00565</name>
</gene>
<feature type="transmembrane region" description="Helical" evidence="1">
    <location>
        <begin position="72"/>
        <end position="90"/>
    </location>
</feature>
<feature type="transmembrane region" description="Helical" evidence="1">
    <location>
        <begin position="48"/>
        <end position="66"/>
    </location>
</feature>
<feature type="transmembrane region" description="Helical" evidence="1">
    <location>
        <begin position="159"/>
        <end position="178"/>
    </location>
</feature>
<reference evidence="2 3" key="1">
    <citation type="submission" date="2024-04" db="EMBL/GenBank/DDBJ databases">
        <title>A novel species isolated from cricket.</title>
        <authorList>
            <person name="Wang H.-C."/>
        </authorList>
    </citation>
    <scope>NUCLEOTIDE SEQUENCE [LARGE SCALE GENOMIC DNA]</scope>
    <source>
        <strain evidence="2 3">WL0021</strain>
    </source>
</reference>
<dbReference type="RefSeq" id="WP_346335546.1">
    <property type="nucleotide sequence ID" value="NZ_JBBYXI010000001.1"/>
</dbReference>
<organism evidence="2 3">
    <name type="scientific">Hohaiivirga grylli</name>
    <dbReference type="NCBI Taxonomy" id="3133970"/>
    <lineage>
        <taxon>Bacteria</taxon>
        <taxon>Pseudomonadati</taxon>
        <taxon>Pseudomonadota</taxon>
        <taxon>Alphaproteobacteria</taxon>
        <taxon>Hyphomicrobiales</taxon>
        <taxon>Methylobacteriaceae</taxon>
        <taxon>Hohaiivirga</taxon>
    </lineage>
</organism>